<dbReference type="PRINTS" id="PR00719">
    <property type="entry name" value="LMWPTPASE"/>
</dbReference>
<dbReference type="EC" id="3.1.3.48" evidence="2"/>
<dbReference type="Pfam" id="PF01451">
    <property type="entry name" value="LMWPc"/>
    <property type="match status" value="1"/>
</dbReference>
<dbReference type="PANTHER" id="PTHR11717:SF7">
    <property type="entry name" value="LOW MOLECULAR WEIGHT PHOSPHOTYROSINE PROTEIN PHOSPHATASE"/>
    <property type="match status" value="1"/>
</dbReference>
<name>A0A3Q8S8E5_9FIRM</name>
<reference evidence="8 9" key="1">
    <citation type="journal article" date="2020" name="Int. J. Syst. Evol. Microbiol.">
        <title>Description of Erysipelothrix piscisicarius sp. nov., an emergent fish pathogen, and assessment of virulence using a tiger barb (Puntigrus tetrazona) infection model.</title>
        <authorList>
            <person name="Pomaranski E.K."/>
            <person name="Griffin M.J."/>
            <person name="Camus A.C."/>
            <person name="Armwood A.R."/>
            <person name="Shelley J."/>
            <person name="Waldbieser G.C."/>
            <person name="LaFrentz B.R."/>
            <person name="Garcia J.C."/>
            <person name="Yanong R."/>
            <person name="Soto E."/>
        </authorList>
    </citation>
    <scope>NUCLEOTIDE SEQUENCE [LARGE SCALE GENOMIC DNA]</scope>
    <source>
        <strain evidence="8 9">15TAL0474</strain>
    </source>
</reference>
<evidence type="ECO:0000256" key="5">
    <source>
        <dbReference type="ARBA" id="ARBA00051722"/>
    </source>
</evidence>
<dbReference type="KEGG" id="eri:EEI45_08270"/>
<evidence type="ECO:0000256" key="6">
    <source>
        <dbReference type="PIRSR" id="PIRSR617867-1"/>
    </source>
</evidence>
<dbReference type="InterPro" id="IPR023485">
    <property type="entry name" value="Ptyr_pPase"/>
</dbReference>
<dbReference type="InterPro" id="IPR036196">
    <property type="entry name" value="Ptyr_pPase_sf"/>
</dbReference>
<gene>
    <name evidence="8" type="ORF">EEI45_08270</name>
</gene>
<keyword evidence="3" id="KW-0378">Hydrolase</keyword>
<feature type="domain" description="Phosphotyrosine protein phosphatase I" evidence="7">
    <location>
        <begin position="2"/>
        <end position="144"/>
    </location>
</feature>
<dbReference type="CDD" id="cd16343">
    <property type="entry name" value="LMWPTP"/>
    <property type="match status" value="1"/>
</dbReference>
<evidence type="ECO:0000256" key="2">
    <source>
        <dbReference type="ARBA" id="ARBA00013064"/>
    </source>
</evidence>
<dbReference type="PANTHER" id="PTHR11717">
    <property type="entry name" value="LOW MOLECULAR WEIGHT PROTEIN TYROSINE PHOSPHATASE"/>
    <property type="match status" value="1"/>
</dbReference>
<protein>
    <recommendedName>
        <fullName evidence="2">protein-tyrosine-phosphatase</fullName>
        <ecNumber evidence="2">3.1.3.48</ecNumber>
    </recommendedName>
</protein>
<dbReference type="SMART" id="SM00226">
    <property type="entry name" value="LMWPc"/>
    <property type="match status" value="1"/>
</dbReference>
<evidence type="ECO:0000256" key="4">
    <source>
        <dbReference type="ARBA" id="ARBA00022912"/>
    </source>
</evidence>
<feature type="active site" evidence="6">
    <location>
        <position position="14"/>
    </location>
</feature>
<comment type="catalytic activity">
    <reaction evidence="5">
        <text>O-phospho-L-tyrosyl-[protein] + H2O = L-tyrosyl-[protein] + phosphate</text>
        <dbReference type="Rhea" id="RHEA:10684"/>
        <dbReference type="Rhea" id="RHEA-COMP:10136"/>
        <dbReference type="Rhea" id="RHEA-COMP:20101"/>
        <dbReference type="ChEBI" id="CHEBI:15377"/>
        <dbReference type="ChEBI" id="CHEBI:43474"/>
        <dbReference type="ChEBI" id="CHEBI:46858"/>
        <dbReference type="ChEBI" id="CHEBI:61978"/>
        <dbReference type="EC" id="3.1.3.48"/>
    </reaction>
</comment>
<organism evidence="8 9">
    <name type="scientific">Erysipelothrix piscisicarius</name>
    <dbReference type="NCBI Taxonomy" id="2485784"/>
    <lineage>
        <taxon>Bacteria</taxon>
        <taxon>Bacillati</taxon>
        <taxon>Bacillota</taxon>
        <taxon>Erysipelotrichia</taxon>
        <taxon>Erysipelotrichales</taxon>
        <taxon>Erysipelotrichaceae</taxon>
        <taxon>Erysipelothrix</taxon>
    </lineage>
</organism>
<feature type="active site" description="Proton donor" evidence="6">
    <location>
        <position position="120"/>
    </location>
</feature>
<comment type="similarity">
    <text evidence="1">Belongs to the low molecular weight phosphotyrosine protein phosphatase family.</text>
</comment>
<dbReference type="Gene3D" id="3.40.50.2300">
    <property type="match status" value="1"/>
</dbReference>
<evidence type="ECO:0000256" key="3">
    <source>
        <dbReference type="ARBA" id="ARBA00022801"/>
    </source>
</evidence>
<sequence>MKHILFVCLGNICRSPMAEGIFKDLYGDKYVVKSAATSSWEHGNPVHPGTASILEAMGISCKGMTSSQITIEDFYHYDCIIGMDKSNIQNLLKIATKGTEHKIHLFLDQVDDLKGHEVPDPYYTGDFEETKDLVLRGSHAWDQYLSKKE</sequence>
<dbReference type="InterPro" id="IPR017867">
    <property type="entry name" value="Tyr_phospatase_low_mol_wt"/>
</dbReference>
<keyword evidence="9" id="KW-1185">Reference proteome</keyword>
<dbReference type="EMBL" id="CP034234">
    <property type="protein sequence ID" value="AZK44696.1"/>
    <property type="molecule type" value="Genomic_DNA"/>
</dbReference>
<dbReference type="Proteomes" id="UP000278804">
    <property type="component" value="Chromosome"/>
</dbReference>
<dbReference type="GO" id="GO:0004725">
    <property type="term" value="F:protein tyrosine phosphatase activity"/>
    <property type="evidence" value="ECO:0007669"/>
    <property type="project" value="UniProtKB-EC"/>
</dbReference>
<keyword evidence="4" id="KW-0904">Protein phosphatase</keyword>
<evidence type="ECO:0000256" key="1">
    <source>
        <dbReference type="ARBA" id="ARBA00011063"/>
    </source>
</evidence>
<proteinExistence type="inferred from homology"/>
<accession>A0A3Q8S8E5</accession>
<dbReference type="AlphaFoldDB" id="A0A3Q8S8E5"/>
<evidence type="ECO:0000313" key="9">
    <source>
        <dbReference type="Proteomes" id="UP000278804"/>
    </source>
</evidence>
<evidence type="ECO:0000259" key="7">
    <source>
        <dbReference type="SMART" id="SM00226"/>
    </source>
</evidence>
<evidence type="ECO:0000313" key="8">
    <source>
        <dbReference type="EMBL" id="AZK44696.1"/>
    </source>
</evidence>
<dbReference type="InterPro" id="IPR050438">
    <property type="entry name" value="LMW_PTPase"/>
</dbReference>
<dbReference type="RefSeq" id="WP_125164851.1">
    <property type="nucleotide sequence ID" value="NZ_CP034234.1"/>
</dbReference>
<dbReference type="SUPFAM" id="SSF52788">
    <property type="entry name" value="Phosphotyrosine protein phosphatases I"/>
    <property type="match status" value="1"/>
</dbReference>
<feature type="active site" description="Nucleophile" evidence="6">
    <location>
        <position position="8"/>
    </location>
</feature>